<dbReference type="Gene3D" id="3.50.30.40">
    <property type="entry name" value="Ribonuclease E inhibitor RraA/RraA-like"/>
    <property type="match status" value="1"/>
</dbReference>
<dbReference type="PANTHER" id="PTHR33254:SF4">
    <property type="entry name" value="4-HYDROXY-4-METHYL-2-OXOGLUTARATE ALDOLASE 3-RELATED"/>
    <property type="match status" value="1"/>
</dbReference>
<dbReference type="InterPro" id="IPR036704">
    <property type="entry name" value="RraA/RraA-like_sf"/>
</dbReference>
<comment type="function">
    <text evidence="8">Catalyzes the aldol cleavage of 4-hydroxy-4-methyl-2-oxoglutarate (HMG) into 2 molecules of pyruvate. Also contains a secondary oxaloacetate (OAA) decarboxylase activity due to the common pyruvate enolate transition state formed following C-C bond cleavage in the retro-aldol and decarboxylation reactions.</text>
</comment>
<evidence type="ECO:0000256" key="1">
    <source>
        <dbReference type="ARBA" id="ARBA00001342"/>
    </source>
</evidence>
<comment type="cofactor">
    <cofactor evidence="2">
        <name>a divalent metal cation</name>
        <dbReference type="ChEBI" id="CHEBI:60240"/>
    </cofactor>
</comment>
<evidence type="ECO:0000256" key="9">
    <source>
        <dbReference type="ARBA" id="ARBA00029596"/>
    </source>
</evidence>
<dbReference type="Proteomes" id="UP000641386">
    <property type="component" value="Unassembled WGS sequence"/>
</dbReference>
<gene>
    <name evidence="14" type="ORF">GCM10014715_52490</name>
</gene>
<dbReference type="CDD" id="cd16841">
    <property type="entry name" value="RraA_family"/>
    <property type="match status" value="1"/>
</dbReference>
<dbReference type="PANTHER" id="PTHR33254">
    <property type="entry name" value="4-HYDROXY-4-METHYL-2-OXOGLUTARATE ALDOLASE 3-RELATED"/>
    <property type="match status" value="1"/>
</dbReference>
<comment type="similarity">
    <text evidence="3">Belongs to the class II aldolase/RraA-like family.</text>
</comment>
<dbReference type="Pfam" id="PF03737">
    <property type="entry name" value="RraA-like"/>
    <property type="match status" value="1"/>
</dbReference>
<evidence type="ECO:0000256" key="4">
    <source>
        <dbReference type="ARBA" id="ARBA00011233"/>
    </source>
</evidence>
<accession>A0A919A5X1</accession>
<reference evidence="14" key="2">
    <citation type="submission" date="2020-09" db="EMBL/GenBank/DDBJ databases">
        <authorList>
            <person name="Sun Q."/>
            <person name="Ohkuma M."/>
        </authorList>
    </citation>
    <scope>NUCLEOTIDE SEQUENCE</scope>
    <source>
        <strain evidence="14">JCM 3302</strain>
    </source>
</reference>
<comment type="catalytic activity">
    <reaction evidence="12">
        <text>oxaloacetate + H(+) = pyruvate + CO2</text>
        <dbReference type="Rhea" id="RHEA:15641"/>
        <dbReference type="ChEBI" id="CHEBI:15361"/>
        <dbReference type="ChEBI" id="CHEBI:15378"/>
        <dbReference type="ChEBI" id="CHEBI:16452"/>
        <dbReference type="ChEBI" id="CHEBI:16526"/>
        <dbReference type="EC" id="4.1.1.112"/>
    </reaction>
</comment>
<reference evidence="14" key="1">
    <citation type="journal article" date="2014" name="Int. J. Syst. Evol. Microbiol.">
        <title>Complete genome sequence of Corynebacterium casei LMG S-19264T (=DSM 44701T), isolated from a smear-ripened cheese.</title>
        <authorList>
            <consortium name="US DOE Joint Genome Institute (JGI-PGF)"/>
            <person name="Walter F."/>
            <person name="Albersmeier A."/>
            <person name="Kalinowski J."/>
            <person name="Ruckert C."/>
        </authorList>
    </citation>
    <scope>NUCLEOTIDE SEQUENCE</scope>
    <source>
        <strain evidence="14">JCM 3302</strain>
    </source>
</reference>
<comment type="cofactor">
    <cofactor evidence="13">
        <name>Mg(2+)</name>
        <dbReference type="ChEBI" id="CHEBI:18420"/>
    </cofactor>
</comment>
<dbReference type="SUPFAM" id="SSF89562">
    <property type="entry name" value="RraA-like"/>
    <property type="match status" value="1"/>
</dbReference>
<evidence type="ECO:0000256" key="8">
    <source>
        <dbReference type="ARBA" id="ARBA00025046"/>
    </source>
</evidence>
<evidence type="ECO:0000256" key="13">
    <source>
        <dbReference type="PIRSR" id="PIRSR605493-1"/>
    </source>
</evidence>
<proteinExistence type="inferred from homology"/>
<comment type="subunit">
    <text evidence="4">Homotrimer.</text>
</comment>
<evidence type="ECO:0000256" key="3">
    <source>
        <dbReference type="ARBA" id="ARBA00008621"/>
    </source>
</evidence>
<evidence type="ECO:0000256" key="11">
    <source>
        <dbReference type="ARBA" id="ARBA00032305"/>
    </source>
</evidence>
<feature type="binding site" evidence="13">
    <location>
        <position position="201"/>
    </location>
    <ligand>
        <name>substrate</name>
    </ligand>
</feature>
<feature type="binding site" evidence="13">
    <location>
        <position position="202"/>
    </location>
    <ligand>
        <name>Mg(2+)</name>
        <dbReference type="ChEBI" id="CHEBI:18420"/>
    </ligand>
</feature>
<evidence type="ECO:0000256" key="2">
    <source>
        <dbReference type="ARBA" id="ARBA00001968"/>
    </source>
</evidence>
<evidence type="ECO:0000256" key="7">
    <source>
        <dbReference type="ARBA" id="ARBA00016549"/>
    </source>
</evidence>
<dbReference type="GO" id="GO:0047443">
    <property type="term" value="F:4-hydroxy-4-methyl-2-oxoglutarate aldolase activity"/>
    <property type="evidence" value="ECO:0007669"/>
    <property type="project" value="UniProtKB-EC"/>
</dbReference>
<organism evidence="14 15">
    <name type="scientific">Streptomyces spiralis</name>
    <dbReference type="NCBI Taxonomy" id="66376"/>
    <lineage>
        <taxon>Bacteria</taxon>
        <taxon>Bacillati</taxon>
        <taxon>Actinomycetota</taxon>
        <taxon>Actinomycetes</taxon>
        <taxon>Kitasatosporales</taxon>
        <taxon>Streptomycetaceae</taxon>
        <taxon>Streptomyces</taxon>
    </lineage>
</organism>
<keyword evidence="13" id="KW-0460">Magnesium</keyword>
<evidence type="ECO:0000256" key="12">
    <source>
        <dbReference type="ARBA" id="ARBA00047973"/>
    </source>
</evidence>
<dbReference type="InterPro" id="IPR005493">
    <property type="entry name" value="RraA/RraA-like"/>
</dbReference>
<dbReference type="EMBL" id="BNBC01000027">
    <property type="protein sequence ID" value="GHE89474.1"/>
    <property type="molecule type" value="Genomic_DNA"/>
</dbReference>
<evidence type="ECO:0000313" key="14">
    <source>
        <dbReference type="EMBL" id="GHE89474.1"/>
    </source>
</evidence>
<dbReference type="AlphaFoldDB" id="A0A919A5X1"/>
<dbReference type="GO" id="GO:0008948">
    <property type="term" value="F:oxaloacetate decarboxylase activity"/>
    <property type="evidence" value="ECO:0007669"/>
    <property type="project" value="UniProtKB-EC"/>
</dbReference>
<comment type="catalytic activity">
    <reaction evidence="1">
        <text>4-hydroxy-4-methyl-2-oxoglutarate = 2 pyruvate</text>
        <dbReference type="Rhea" id="RHEA:22748"/>
        <dbReference type="ChEBI" id="CHEBI:15361"/>
        <dbReference type="ChEBI" id="CHEBI:58276"/>
        <dbReference type="EC" id="4.1.3.17"/>
    </reaction>
</comment>
<keyword evidence="13" id="KW-0479">Metal-binding</keyword>
<dbReference type="EC" id="4.1.3.17" evidence="5"/>
<evidence type="ECO:0000256" key="5">
    <source>
        <dbReference type="ARBA" id="ARBA00012213"/>
    </source>
</evidence>
<evidence type="ECO:0000256" key="6">
    <source>
        <dbReference type="ARBA" id="ARBA00012947"/>
    </source>
</evidence>
<dbReference type="EC" id="4.1.1.112" evidence="6"/>
<comment type="caution">
    <text evidence="14">The sequence shown here is derived from an EMBL/GenBank/DDBJ whole genome shotgun (WGS) entry which is preliminary data.</text>
</comment>
<keyword evidence="15" id="KW-1185">Reference proteome</keyword>
<name>A0A919A5X1_9ACTN</name>
<evidence type="ECO:0000256" key="10">
    <source>
        <dbReference type="ARBA" id="ARBA00030169"/>
    </source>
</evidence>
<evidence type="ECO:0000313" key="15">
    <source>
        <dbReference type="Proteomes" id="UP000641386"/>
    </source>
</evidence>
<dbReference type="GO" id="GO:0046872">
    <property type="term" value="F:metal ion binding"/>
    <property type="evidence" value="ECO:0007669"/>
    <property type="project" value="UniProtKB-KW"/>
</dbReference>
<protein>
    <recommendedName>
        <fullName evidence="7">Putative 4-hydroxy-4-methyl-2-oxoglutarate aldolase</fullName>
        <ecNumber evidence="6">4.1.1.112</ecNumber>
        <ecNumber evidence="5">4.1.3.17</ecNumber>
    </recommendedName>
    <alternativeName>
        <fullName evidence="11">Oxaloacetate decarboxylase</fullName>
    </alternativeName>
    <alternativeName>
        <fullName evidence="9">Regulator of ribonuclease activity homolog</fullName>
    </alternativeName>
    <alternativeName>
        <fullName evidence="10">RraA-like protein</fullName>
    </alternativeName>
</protein>
<sequence length="292" mass="30688">MDFKVLFRPRGAVAALGGAGVLEYGGHGCGYAARPVPTAHAEEPAGLAGTTARRMATRCVTIVHRACLVPAVGRCERKKPMTNNTMATRAARLGCATLVDAMGRVYGHRAHIPAMSSPDPLRPLFGRAATISFLPYREDLTETGRDFRHYFYGALGEGLPAEHVLVLSSGGYSDVSHGGGTKLARADSAGLAGVLADGRLRDFTQLRAYGFATWCTGEAVRWGGDTVMPHAFGVAVEVSGVCVNPGDYVYMDSAGGVVIPPASLHQVFAIAEDISADEAAAARDIRAESTQP</sequence>